<evidence type="ECO:0000256" key="4">
    <source>
        <dbReference type="SAM" id="SignalP"/>
    </source>
</evidence>
<feature type="signal peptide" evidence="4">
    <location>
        <begin position="1"/>
        <end position="28"/>
    </location>
</feature>
<dbReference type="CDD" id="cd13666">
    <property type="entry name" value="PBP2_TRAP_DctP_like_1"/>
    <property type="match status" value="1"/>
</dbReference>
<evidence type="ECO:0000313" key="5">
    <source>
        <dbReference type="EMBL" id="TCP08202.1"/>
    </source>
</evidence>
<name>A0AA46HWD3_9BURK</name>
<feature type="chain" id="PRO_5041403405" evidence="4">
    <location>
        <begin position="29"/>
        <end position="385"/>
    </location>
</feature>
<keyword evidence="3 4" id="KW-0732">Signal</keyword>
<evidence type="ECO:0000256" key="3">
    <source>
        <dbReference type="ARBA" id="ARBA00022729"/>
    </source>
</evidence>
<dbReference type="InterPro" id="IPR018389">
    <property type="entry name" value="DctP_fam"/>
</dbReference>
<evidence type="ECO:0000256" key="2">
    <source>
        <dbReference type="ARBA" id="ARBA00022448"/>
    </source>
</evidence>
<dbReference type="AlphaFoldDB" id="A0AA46HWD3"/>
<organism evidence="5 6">
    <name type="scientific">Caldimonas thermodepolymerans</name>
    <dbReference type="NCBI Taxonomy" id="215580"/>
    <lineage>
        <taxon>Bacteria</taxon>
        <taxon>Pseudomonadati</taxon>
        <taxon>Pseudomonadota</taxon>
        <taxon>Betaproteobacteria</taxon>
        <taxon>Burkholderiales</taxon>
        <taxon>Sphaerotilaceae</taxon>
        <taxon>Caldimonas</taxon>
    </lineage>
</organism>
<dbReference type="Pfam" id="PF03480">
    <property type="entry name" value="DctP"/>
    <property type="match status" value="1"/>
</dbReference>
<gene>
    <name evidence="5" type="ORF">EV676_103235</name>
</gene>
<dbReference type="Proteomes" id="UP000294772">
    <property type="component" value="Unassembled WGS sequence"/>
</dbReference>
<dbReference type="RefSeq" id="WP_207905357.1">
    <property type="nucleotide sequence ID" value="NZ_SLXF01000003.1"/>
</dbReference>
<comment type="similarity">
    <text evidence="1">Belongs to the bacterial solute-binding protein 7 family.</text>
</comment>
<dbReference type="PANTHER" id="PTHR33376">
    <property type="match status" value="1"/>
</dbReference>
<accession>A0AA46HWD3</accession>
<comment type="caution">
    <text evidence="5">The sequence shown here is derived from an EMBL/GenBank/DDBJ whole genome shotgun (WGS) entry which is preliminary data.</text>
</comment>
<dbReference type="GO" id="GO:0055085">
    <property type="term" value="P:transmembrane transport"/>
    <property type="evidence" value="ECO:0007669"/>
    <property type="project" value="InterPro"/>
</dbReference>
<reference evidence="5 6" key="1">
    <citation type="submission" date="2019-03" db="EMBL/GenBank/DDBJ databases">
        <title>Genomic Encyclopedia of Type Strains, Phase IV (KMG-IV): sequencing the most valuable type-strain genomes for metagenomic binning, comparative biology and taxonomic classification.</title>
        <authorList>
            <person name="Goeker M."/>
        </authorList>
    </citation>
    <scope>NUCLEOTIDE SEQUENCE [LARGE SCALE GENOMIC DNA]</scope>
    <source>
        <strain evidence="5 6">DSM 15264</strain>
    </source>
</reference>
<protein>
    <submittedName>
        <fullName evidence="5">TRAP-type C4-dicarboxylate transport system substrate-binding protein</fullName>
    </submittedName>
</protein>
<sequence length="385" mass="42732">MKSMQRFSRVVALAAVLGLAAASGAAVAKQFKYAIGQPPGSYNVDMGQRYAERVKKYTEGRHTVRVFPMTLLNMAETSAGVRDGIADIGFLLTPYFPAEYPHTNLISEASMMLRLMGEEARGKEASAFVGAITEFIFFNCPECHQEFARQNQVYTGHIGGSTYGLICTKPVKSLDDLKGKRVRSGAANWSRWATTVGATPITMSANEMREALSQGVVDCALLSTPEIHNFGLEDVVKDINMDVPGGLYTTAGFNMNVNAWRSLSAQDRRAFLRASAEGGAYTPWIYQEKEAEAIEAAKKRGVRMHTADPELLKKTQAFIEQDMETIAKYFAEKHGVKRGREMIATFRPILEKWVKLVQPVKSVDELGDLYWKEIYSKVDVEKLGQ</sequence>
<dbReference type="SUPFAM" id="SSF53850">
    <property type="entry name" value="Periplasmic binding protein-like II"/>
    <property type="match status" value="1"/>
</dbReference>
<dbReference type="PANTHER" id="PTHR33376:SF7">
    <property type="entry name" value="C4-DICARBOXYLATE-BINDING PROTEIN DCTB"/>
    <property type="match status" value="1"/>
</dbReference>
<proteinExistence type="inferred from homology"/>
<evidence type="ECO:0000256" key="1">
    <source>
        <dbReference type="ARBA" id="ARBA00009023"/>
    </source>
</evidence>
<dbReference type="EMBL" id="SLXF01000003">
    <property type="protein sequence ID" value="TCP08202.1"/>
    <property type="molecule type" value="Genomic_DNA"/>
</dbReference>
<dbReference type="InterPro" id="IPR038404">
    <property type="entry name" value="TRAP_DctP_sf"/>
</dbReference>
<dbReference type="NCBIfam" id="NF037995">
    <property type="entry name" value="TRAP_S1"/>
    <property type="match status" value="1"/>
</dbReference>
<keyword evidence="2" id="KW-0813">Transport</keyword>
<evidence type="ECO:0000313" key="6">
    <source>
        <dbReference type="Proteomes" id="UP000294772"/>
    </source>
</evidence>
<dbReference type="Gene3D" id="3.40.190.170">
    <property type="entry name" value="Bacterial extracellular solute-binding protein, family 7"/>
    <property type="match status" value="1"/>
</dbReference>